<evidence type="ECO:0000256" key="2">
    <source>
        <dbReference type="ARBA" id="ARBA00034247"/>
    </source>
</evidence>
<dbReference type="InterPro" id="IPR029787">
    <property type="entry name" value="Nucleotide_cyclase"/>
</dbReference>
<dbReference type="NCBIfam" id="TIGR00254">
    <property type="entry name" value="GGDEF"/>
    <property type="match status" value="1"/>
</dbReference>
<dbReference type="Gene3D" id="3.30.70.270">
    <property type="match status" value="1"/>
</dbReference>
<dbReference type="PROSITE" id="PS50887">
    <property type="entry name" value="GGDEF"/>
    <property type="match status" value="1"/>
</dbReference>
<dbReference type="EMBL" id="CP050292">
    <property type="protein sequence ID" value="QND75390.1"/>
    <property type="molecule type" value="Genomic_DNA"/>
</dbReference>
<gene>
    <name evidence="5" type="ORF">HB776_10545</name>
</gene>
<evidence type="ECO:0000259" key="4">
    <source>
        <dbReference type="PROSITE" id="PS50887"/>
    </source>
</evidence>
<dbReference type="KEGG" id="trb:HB776_10545"/>
<evidence type="ECO:0000256" key="3">
    <source>
        <dbReference type="SAM" id="Phobius"/>
    </source>
</evidence>
<reference evidence="6" key="1">
    <citation type="journal article" date="2020" name="Mol. Plant Microbe">
        <title>Rhizobial microsymbionts of the narrowly endemic Oxytropis species growing in Kamchatka are characterized by significant genetic diversity and possess a set of genes that are associated with T3SS and T6SS secretion systems and can affect the development of symbiosis.</title>
        <authorList>
            <person name="Safronova V."/>
            <person name="Guro P."/>
            <person name="Sazanova A."/>
            <person name="Kuznetsova I."/>
            <person name="Belimov A."/>
            <person name="Yakubov V."/>
            <person name="Chirak E."/>
            <person name="Afonin A."/>
            <person name="Gogolev Y."/>
            <person name="Andronov E."/>
            <person name="Tikhonovich I."/>
        </authorList>
    </citation>
    <scope>NUCLEOTIDE SEQUENCE [LARGE SCALE GENOMIC DNA]</scope>
    <source>
        <strain evidence="6">581</strain>
    </source>
</reference>
<comment type="catalytic activity">
    <reaction evidence="2">
        <text>2 GTP = 3',3'-c-di-GMP + 2 diphosphate</text>
        <dbReference type="Rhea" id="RHEA:24898"/>
        <dbReference type="ChEBI" id="CHEBI:33019"/>
        <dbReference type="ChEBI" id="CHEBI:37565"/>
        <dbReference type="ChEBI" id="CHEBI:58805"/>
        <dbReference type="EC" id="2.7.7.65"/>
    </reaction>
</comment>
<protein>
    <recommendedName>
        <fullName evidence="1">diguanylate cyclase</fullName>
        <ecNumber evidence="1">2.7.7.65</ecNumber>
    </recommendedName>
</protein>
<feature type="transmembrane region" description="Helical" evidence="3">
    <location>
        <begin position="38"/>
        <end position="57"/>
    </location>
</feature>
<feature type="transmembrane region" description="Helical" evidence="3">
    <location>
        <begin position="119"/>
        <end position="141"/>
    </location>
</feature>
<keyword evidence="3" id="KW-0472">Membrane</keyword>
<dbReference type="Pfam" id="PF00990">
    <property type="entry name" value="GGDEF"/>
    <property type="match status" value="1"/>
</dbReference>
<dbReference type="InterPro" id="IPR043128">
    <property type="entry name" value="Rev_trsase/Diguanyl_cyclase"/>
</dbReference>
<dbReference type="FunFam" id="3.30.70.270:FF:000001">
    <property type="entry name" value="Diguanylate cyclase domain protein"/>
    <property type="match status" value="1"/>
</dbReference>
<dbReference type="PANTHER" id="PTHR45138:SF9">
    <property type="entry name" value="DIGUANYLATE CYCLASE DGCM-RELATED"/>
    <property type="match status" value="1"/>
</dbReference>
<feature type="transmembrane region" description="Helical" evidence="3">
    <location>
        <begin position="63"/>
        <end position="86"/>
    </location>
</feature>
<dbReference type="PANTHER" id="PTHR45138">
    <property type="entry name" value="REGULATORY COMPONENTS OF SENSORY TRANSDUCTION SYSTEM"/>
    <property type="match status" value="1"/>
</dbReference>
<dbReference type="InterPro" id="IPR000160">
    <property type="entry name" value="GGDEF_dom"/>
</dbReference>
<dbReference type="SMART" id="SM00267">
    <property type="entry name" value="GGDEF"/>
    <property type="match status" value="1"/>
</dbReference>
<evidence type="ECO:0000313" key="5">
    <source>
        <dbReference type="EMBL" id="QND75390.1"/>
    </source>
</evidence>
<accession>A0A7G6U8Q8</accession>
<dbReference type="GO" id="GO:1902201">
    <property type="term" value="P:negative regulation of bacterial-type flagellum-dependent cell motility"/>
    <property type="evidence" value="ECO:0007669"/>
    <property type="project" value="TreeGrafter"/>
</dbReference>
<organism evidence="5 6">
    <name type="scientific">Tardiphaga robiniae</name>
    <dbReference type="NCBI Taxonomy" id="943830"/>
    <lineage>
        <taxon>Bacteria</taxon>
        <taxon>Pseudomonadati</taxon>
        <taxon>Pseudomonadota</taxon>
        <taxon>Alphaproteobacteria</taxon>
        <taxon>Hyphomicrobiales</taxon>
        <taxon>Nitrobacteraceae</taxon>
        <taxon>Tardiphaga</taxon>
    </lineage>
</organism>
<keyword evidence="3" id="KW-0812">Transmembrane</keyword>
<evidence type="ECO:0000256" key="1">
    <source>
        <dbReference type="ARBA" id="ARBA00012528"/>
    </source>
</evidence>
<evidence type="ECO:0000313" key="6">
    <source>
        <dbReference type="Proteomes" id="UP000515291"/>
    </source>
</evidence>
<dbReference type="GO" id="GO:0005886">
    <property type="term" value="C:plasma membrane"/>
    <property type="evidence" value="ECO:0007669"/>
    <property type="project" value="TreeGrafter"/>
</dbReference>
<feature type="transmembrane region" description="Helical" evidence="3">
    <location>
        <begin position="93"/>
        <end position="113"/>
    </location>
</feature>
<dbReference type="InterPro" id="IPR050469">
    <property type="entry name" value="Diguanylate_Cyclase"/>
</dbReference>
<dbReference type="EC" id="2.7.7.65" evidence="1"/>
<dbReference type="Proteomes" id="UP000515291">
    <property type="component" value="Chromosome"/>
</dbReference>
<keyword evidence="3" id="KW-1133">Transmembrane helix</keyword>
<dbReference type="CDD" id="cd01949">
    <property type="entry name" value="GGDEF"/>
    <property type="match status" value="1"/>
</dbReference>
<proteinExistence type="predicted"/>
<dbReference type="GO" id="GO:0043709">
    <property type="term" value="P:cell adhesion involved in single-species biofilm formation"/>
    <property type="evidence" value="ECO:0007669"/>
    <property type="project" value="TreeGrafter"/>
</dbReference>
<sequence length="410" mass="44189">MNGVIVRTTLQLITPGILFVFGAAFVCAWLVEKKRNYLLLLAGACVLFALGAMSQILSWPPGAGPNAIVSGALYTSAVIAAVEGILVRSGKGLGPVIDMAILAGFVLLLPYFFYIDRSLIARVYIQNFGYGLLMLIAAGRLTALARGPYVDRALFWVLLLFGLHFFPRTLLTVGFSAPVDRTAFSNSMFWQALQLSLAVLGAGLALAILAAAVSDMIDDLRRERDLDLLTGILNRRGFQERVSAHLRKHGPSGAALALCDIDNFKSINDTLGHDVGGDVLGEVGRMLRNASRKRDIVGRLGGEEFAVFLPDTDEQEAVDYAERLRVAIEQNSFAVPGGARQVTASFGVGTLQPGDSWRSLYKRVDGRLYEAKRTGRNRTISRTLSASADAPVAGSGYALPQLQSQDGARL</sequence>
<dbReference type="SUPFAM" id="SSF55073">
    <property type="entry name" value="Nucleotide cyclase"/>
    <property type="match status" value="1"/>
</dbReference>
<feature type="transmembrane region" description="Helical" evidence="3">
    <location>
        <begin position="12"/>
        <end position="31"/>
    </location>
</feature>
<feature type="domain" description="GGDEF" evidence="4">
    <location>
        <begin position="252"/>
        <end position="384"/>
    </location>
</feature>
<feature type="transmembrane region" description="Helical" evidence="3">
    <location>
        <begin position="189"/>
        <end position="214"/>
    </location>
</feature>
<dbReference type="AlphaFoldDB" id="A0A7G6U8Q8"/>
<dbReference type="GO" id="GO:0052621">
    <property type="term" value="F:diguanylate cyclase activity"/>
    <property type="evidence" value="ECO:0007669"/>
    <property type="project" value="UniProtKB-EC"/>
</dbReference>
<feature type="transmembrane region" description="Helical" evidence="3">
    <location>
        <begin position="153"/>
        <end position="177"/>
    </location>
</feature>
<name>A0A7G6U8Q8_9BRAD</name>